<dbReference type="AlphaFoldDB" id="A0AA39FRE9"/>
<dbReference type="EMBL" id="JAQQBR010000018">
    <property type="protein sequence ID" value="KAK0174303.1"/>
    <property type="molecule type" value="Genomic_DNA"/>
</dbReference>
<gene>
    <name evidence="3" type="ORF">PV327_010974</name>
</gene>
<keyword evidence="4" id="KW-1185">Reference proteome</keyword>
<keyword evidence="2" id="KW-1133">Transmembrane helix</keyword>
<keyword evidence="2" id="KW-0812">Transmembrane</keyword>
<accession>A0AA39FRE9</accession>
<sequence length="124" mass="14310">MGGGKRRILQKDEGKWRGGKEPERVRDLIVSCLDLKIFVTLFLWFKPVLLQLNIFTWTWFPNSKKFTPVSLPELAAFSKNSPTMPSARNSQQTVTHCGCIYFLMITSVFSNLKYDNWQLTKSSC</sequence>
<evidence type="ECO:0008006" key="5">
    <source>
        <dbReference type="Google" id="ProtNLM"/>
    </source>
</evidence>
<feature type="transmembrane region" description="Helical" evidence="2">
    <location>
        <begin position="93"/>
        <end position="112"/>
    </location>
</feature>
<reference evidence="3" key="2">
    <citation type="submission" date="2023-03" db="EMBL/GenBank/DDBJ databases">
        <authorList>
            <person name="Inwood S.N."/>
            <person name="Skelly J.G."/>
            <person name="Guhlin J."/>
            <person name="Harrop T.W.R."/>
            <person name="Goldson S.G."/>
            <person name="Dearden P.K."/>
        </authorList>
    </citation>
    <scope>NUCLEOTIDE SEQUENCE</scope>
    <source>
        <strain evidence="3">Lincoln</strain>
        <tissue evidence="3">Whole body</tissue>
    </source>
</reference>
<evidence type="ECO:0000313" key="3">
    <source>
        <dbReference type="EMBL" id="KAK0174303.1"/>
    </source>
</evidence>
<evidence type="ECO:0000256" key="2">
    <source>
        <dbReference type="SAM" id="Phobius"/>
    </source>
</evidence>
<keyword evidence="2" id="KW-0472">Membrane</keyword>
<protein>
    <recommendedName>
        <fullName evidence="5">Transmembrane protein</fullName>
    </recommendedName>
</protein>
<organism evidence="3 4">
    <name type="scientific">Microctonus hyperodae</name>
    <name type="common">Parasitoid wasp</name>
    <dbReference type="NCBI Taxonomy" id="165561"/>
    <lineage>
        <taxon>Eukaryota</taxon>
        <taxon>Metazoa</taxon>
        <taxon>Ecdysozoa</taxon>
        <taxon>Arthropoda</taxon>
        <taxon>Hexapoda</taxon>
        <taxon>Insecta</taxon>
        <taxon>Pterygota</taxon>
        <taxon>Neoptera</taxon>
        <taxon>Endopterygota</taxon>
        <taxon>Hymenoptera</taxon>
        <taxon>Apocrita</taxon>
        <taxon>Ichneumonoidea</taxon>
        <taxon>Braconidae</taxon>
        <taxon>Euphorinae</taxon>
        <taxon>Microctonus</taxon>
    </lineage>
</organism>
<evidence type="ECO:0000256" key="1">
    <source>
        <dbReference type="SAM" id="MobiDB-lite"/>
    </source>
</evidence>
<feature type="compositionally biased region" description="Basic and acidic residues" evidence="1">
    <location>
        <begin position="9"/>
        <end position="20"/>
    </location>
</feature>
<proteinExistence type="predicted"/>
<comment type="caution">
    <text evidence="3">The sequence shown here is derived from an EMBL/GenBank/DDBJ whole genome shotgun (WGS) entry which is preliminary data.</text>
</comment>
<reference evidence="3" key="1">
    <citation type="journal article" date="2023" name="bioRxiv">
        <title>Scaffold-level genome assemblies of two parasitoid biocontrol wasps reveal the parthenogenesis mechanism and an associated novel virus.</title>
        <authorList>
            <person name="Inwood S."/>
            <person name="Skelly J."/>
            <person name="Guhlin J."/>
            <person name="Harrop T."/>
            <person name="Goldson S."/>
            <person name="Dearden P."/>
        </authorList>
    </citation>
    <scope>NUCLEOTIDE SEQUENCE</scope>
    <source>
        <strain evidence="3">Lincoln</strain>
        <tissue evidence="3">Whole body</tissue>
    </source>
</reference>
<name>A0AA39FRE9_MICHY</name>
<dbReference type="Proteomes" id="UP001168972">
    <property type="component" value="Unassembled WGS sequence"/>
</dbReference>
<feature type="region of interest" description="Disordered" evidence="1">
    <location>
        <begin position="1"/>
        <end position="20"/>
    </location>
</feature>
<evidence type="ECO:0000313" key="4">
    <source>
        <dbReference type="Proteomes" id="UP001168972"/>
    </source>
</evidence>